<dbReference type="SMART" id="SM00220">
    <property type="entry name" value="S_TKc"/>
    <property type="match status" value="1"/>
</dbReference>
<reference evidence="6" key="1">
    <citation type="submission" date="2019-06" db="EMBL/GenBank/DDBJ databases">
        <authorList>
            <person name="Zheng W."/>
        </authorList>
    </citation>
    <scope>NUCLEOTIDE SEQUENCE</scope>
    <source>
        <strain evidence="6">QDHG01</strain>
    </source>
</reference>
<evidence type="ECO:0000256" key="2">
    <source>
        <dbReference type="ARBA" id="ARBA00022741"/>
    </source>
</evidence>
<dbReference type="PANTHER" id="PTHR45832">
    <property type="entry name" value="SERINE/THREONINE-PROTEIN KINASE SAMKA-RELATED-RELATED"/>
    <property type="match status" value="1"/>
</dbReference>
<accession>A0A8J8T669</accession>
<evidence type="ECO:0000256" key="4">
    <source>
        <dbReference type="SAM" id="MobiDB-lite"/>
    </source>
</evidence>
<organism evidence="6 7">
    <name type="scientific">Halteria grandinella</name>
    <dbReference type="NCBI Taxonomy" id="5974"/>
    <lineage>
        <taxon>Eukaryota</taxon>
        <taxon>Sar</taxon>
        <taxon>Alveolata</taxon>
        <taxon>Ciliophora</taxon>
        <taxon>Intramacronucleata</taxon>
        <taxon>Spirotrichea</taxon>
        <taxon>Stichotrichia</taxon>
        <taxon>Sporadotrichida</taxon>
        <taxon>Halteriidae</taxon>
        <taxon>Halteria</taxon>
    </lineage>
</organism>
<dbReference type="AlphaFoldDB" id="A0A8J8T669"/>
<dbReference type="PANTHER" id="PTHR45832:SF22">
    <property type="entry name" value="SERINE_THREONINE-PROTEIN KINASE SAMKA-RELATED"/>
    <property type="match status" value="1"/>
</dbReference>
<protein>
    <recommendedName>
        <fullName evidence="5">Protein kinase domain-containing protein</fullName>
    </recommendedName>
</protein>
<dbReference type="OrthoDB" id="4062651at2759"/>
<dbReference type="GO" id="GO:0004672">
    <property type="term" value="F:protein kinase activity"/>
    <property type="evidence" value="ECO:0007669"/>
    <property type="project" value="InterPro"/>
</dbReference>
<dbReference type="EMBL" id="RRYP01003326">
    <property type="protein sequence ID" value="TNV83912.1"/>
    <property type="molecule type" value="Genomic_DNA"/>
</dbReference>
<evidence type="ECO:0000313" key="7">
    <source>
        <dbReference type="Proteomes" id="UP000785679"/>
    </source>
</evidence>
<keyword evidence="3" id="KW-0067">ATP-binding</keyword>
<feature type="region of interest" description="Disordered" evidence="4">
    <location>
        <begin position="297"/>
        <end position="330"/>
    </location>
</feature>
<dbReference type="Pfam" id="PF00069">
    <property type="entry name" value="Pkinase"/>
    <property type="match status" value="1"/>
</dbReference>
<dbReference type="GO" id="GO:0005524">
    <property type="term" value="F:ATP binding"/>
    <property type="evidence" value="ECO:0007669"/>
    <property type="project" value="UniProtKB-KW"/>
</dbReference>
<proteinExistence type="inferred from homology"/>
<evidence type="ECO:0000256" key="3">
    <source>
        <dbReference type="ARBA" id="ARBA00022840"/>
    </source>
</evidence>
<evidence type="ECO:0000313" key="6">
    <source>
        <dbReference type="EMBL" id="TNV83912.1"/>
    </source>
</evidence>
<feature type="compositionally biased region" description="Polar residues" evidence="4">
    <location>
        <begin position="307"/>
        <end position="322"/>
    </location>
</feature>
<dbReference type="InterPro" id="IPR051931">
    <property type="entry name" value="PAK3-like"/>
</dbReference>
<evidence type="ECO:0000256" key="1">
    <source>
        <dbReference type="ARBA" id="ARBA00008874"/>
    </source>
</evidence>
<name>A0A8J8T669_HALGN</name>
<dbReference type="InterPro" id="IPR000719">
    <property type="entry name" value="Prot_kinase_dom"/>
</dbReference>
<feature type="region of interest" description="Disordered" evidence="4">
    <location>
        <begin position="69"/>
        <end position="116"/>
    </location>
</feature>
<dbReference type="Proteomes" id="UP000785679">
    <property type="component" value="Unassembled WGS sequence"/>
</dbReference>
<comment type="similarity">
    <text evidence="1">Belongs to the protein kinase superfamily. STE Ser/Thr protein kinase family. STE20 subfamily.</text>
</comment>
<keyword evidence="7" id="KW-1185">Reference proteome</keyword>
<dbReference type="Gene3D" id="1.10.510.10">
    <property type="entry name" value="Transferase(Phosphotransferase) domain 1"/>
    <property type="match status" value="1"/>
</dbReference>
<evidence type="ECO:0000259" key="5">
    <source>
        <dbReference type="PROSITE" id="PS50011"/>
    </source>
</evidence>
<gene>
    <name evidence="6" type="ORF">FGO68_gene14036</name>
</gene>
<feature type="domain" description="Protein kinase" evidence="5">
    <location>
        <begin position="391"/>
        <end position="720"/>
    </location>
</feature>
<keyword evidence="2" id="KW-0547">Nucleotide-binding</keyword>
<dbReference type="PROSITE" id="PS50011">
    <property type="entry name" value="PROTEIN_KINASE_DOM"/>
    <property type="match status" value="1"/>
</dbReference>
<dbReference type="InterPro" id="IPR011009">
    <property type="entry name" value="Kinase-like_dom_sf"/>
</dbReference>
<dbReference type="SUPFAM" id="SSF56112">
    <property type="entry name" value="Protein kinase-like (PK-like)"/>
    <property type="match status" value="1"/>
</dbReference>
<sequence>MDPTTLLSQFQQVANNPSSNGLSQFVSNTNGGGSVIVGQIDRRQSQLHIESTNRQSHSPTHILQQQVPTQGGMGMPINHHHPPQKKKPPLPSPFLQKYEGNSGSTLAGGSGAAGAISSGVSHSKLALYSQSQVQQAQLQALGAVNGSMPIGEVPGSSGAGSNKPAPLQFNLKSQHQISSSHIPTLQNMQQQNQNQSQQQHDEEFRQTWGKMKPKISKQLPAPFNAINKTSKAKGKKGFQQFKQELEAQQTENFYLDKLDSAVTAEEYKQMQNLLQPLNLEPERKDKMERALTKIESYNSGAGGVPQPSGNQGSGNPAGNQSKIMKKGGGLANLDPLPQLDGLTKILANTSEKQLLSQSSGFSTYDTYTLKALQQKNAQDQAISSSQIRLDQMITLAVFKSTSGTVKKMLHAPSLRIFIIKEVPIATREMRQMLKDWIGKWEHNCQSEQFVKISTSFWNSPEGCVSVVTDYAGSGSLHNLVLSIGALPESILKQLSQQILRSLNFMHDRGITHNNLCCSQILFDRQGKVKIGPGFQHILRMKGDAQSSLYQNSHNTLSQLMCEGTENYRNRQNLLKDKFLTYNSLNQNTTVGQASSQGGDPNNKKESPYFIEMKKLDLFDLGVMLIIAATGGLDVISEESLNTLTNLSTSCCFLHAVQGAGAKSQNQAITVIRKILNRLTTQAQDFICKCLQQRFSQNEIKKDGKPAKLMTTHDMMTHPWILTENAGQHNSQQQSQQKFKVSIKELLSVSSDWKDVNKKQNAGSSYQTSGAGNGLPVDFQSQQIERIVEAIALTLPSGGGLNTQVGTMSSGTSSELSALAIRYDDHYIKDLAYDLGVDPRSLKGKLATIFAASQVGGGLNGTESASVDKINNMHFNI</sequence>
<feature type="compositionally biased region" description="Basic residues" evidence="4">
    <location>
        <begin position="78"/>
        <end position="88"/>
    </location>
</feature>
<comment type="caution">
    <text evidence="6">The sequence shown here is derived from an EMBL/GenBank/DDBJ whole genome shotgun (WGS) entry which is preliminary data.</text>
</comment>